<reference evidence="4 5" key="1">
    <citation type="submission" date="2022-06" db="EMBL/GenBank/DDBJ databases">
        <title>Paraconexibacter antarcticus.</title>
        <authorList>
            <person name="Kim C.S."/>
        </authorList>
    </citation>
    <scope>NUCLEOTIDE SEQUENCE [LARGE SCALE GENOMIC DNA]</scope>
    <source>
        <strain evidence="4 5">02-257</strain>
    </source>
</reference>
<dbReference type="PROSITE" id="PS00086">
    <property type="entry name" value="CYTOCHROME_P450"/>
    <property type="match status" value="1"/>
</dbReference>
<dbReference type="Proteomes" id="UP001056035">
    <property type="component" value="Chromosome"/>
</dbReference>
<dbReference type="InterPro" id="IPR017972">
    <property type="entry name" value="Cyt_P450_CS"/>
</dbReference>
<dbReference type="RefSeq" id="WP_254573390.1">
    <property type="nucleotide sequence ID" value="NZ_CP098502.1"/>
</dbReference>
<keyword evidence="3" id="KW-0408">Iron</keyword>
<evidence type="ECO:0000313" key="5">
    <source>
        <dbReference type="Proteomes" id="UP001056035"/>
    </source>
</evidence>
<gene>
    <name evidence="4" type="ORF">NBH00_11055</name>
</gene>
<evidence type="ECO:0000256" key="3">
    <source>
        <dbReference type="RuleBase" id="RU000461"/>
    </source>
</evidence>
<sequence>MPGSSAPAAIQTAQFLRSIDGFLERGRRRYGDVFSARILGFATGRIVFLADPEHVEQVFKTGPSVARAGDAARRSVEPVAGVSSLLSLDGPRHLDHRRILLPRFHGDRLELYTGVMREEVDAAVAAWPIDEPFAMREAMADLTLEVIMRAVFGLRHGRRYDEVRAALVAMMENDLAFNLALMVPVLRREIGPWKAWGDFQRVRAQAYSLLRTEIEERRAAPDLEQRTDILSMLIQGRAKDGTGLSDDELLDELMTLLVAGHETTATALAWTFELLHRHPAVKHQLVAELATGDEAYLGAVIDEVLRLRPVVPFVARVLHEPLQIGPHVLEPGVTVAPCVHLVHRREDIYPDPEAFRPERFLDTRPSTYEWIPFGGGTRRCLGASFAPLEMKVVIRRVLETARLEPASPEPERIRRRTVFFVPEHGARTIRRAAVT</sequence>
<dbReference type="InterPro" id="IPR036396">
    <property type="entry name" value="Cyt_P450_sf"/>
</dbReference>
<keyword evidence="3" id="KW-0479">Metal-binding</keyword>
<dbReference type="SUPFAM" id="SSF48264">
    <property type="entry name" value="Cytochrome P450"/>
    <property type="match status" value="1"/>
</dbReference>
<comment type="cofactor">
    <cofactor evidence="1">
        <name>heme</name>
        <dbReference type="ChEBI" id="CHEBI:30413"/>
    </cofactor>
</comment>
<organism evidence="4 5">
    <name type="scientific">Paraconexibacter antarcticus</name>
    <dbReference type="NCBI Taxonomy" id="2949664"/>
    <lineage>
        <taxon>Bacteria</taxon>
        <taxon>Bacillati</taxon>
        <taxon>Actinomycetota</taxon>
        <taxon>Thermoleophilia</taxon>
        <taxon>Solirubrobacterales</taxon>
        <taxon>Paraconexibacteraceae</taxon>
        <taxon>Paraconexibacter</taxon>
    </lineage>
</organism>
<dbReference type="Gene3D" id="1.10.630.10">
    <property type="entry name" value="Cytochrome P450"/>
    <property type="match status" value="1"/>
</dbReference>
<dbReference type="Pfam" id="PF00067">
    <property type="entry name" value="p450"/>
    <property type="match status" value="1"/>
</dbReference>
<keyword evidence="3" id="KW-0560">Oxidoreductase</keyword>
<proteinExistence type="inferred from homology"/>
<protein>
    <submittedName>
        <fullName evidence="4">Cytochrome P450</fullName>
    </submittedName>
</protein>
<comment type="similarity">
    <text evidence="2 3">Belongs to the cytochrome P450 family.</text>
</comment>
<keyword evidence="3" id="KW-0349">Heme</keyword>
<dbReference type="PANTHER" id="PTHR24305:SF166">
    <property type="entry name" value="CYTOCHROME P450 12A4, MITOCHONDRIAL-RELATED"/>
    <property type="match status" value="1"/>
</dbReference>
<dbReference type="PANTHER" id="PTHR24305">
    <property type="entry name" value="CYTOCHROME P450"/>
    <property type="match status" value="1"/>
</dbReference>
<accession>A0ABY5DYT6</accession>
<dbReference type="PRINTS" id="PR00463">
    <property type="entry name" value="EP450I"/>
</dbReference>
<dbReference type="EMBL" id="CP098502">
    <property type="protein sequence ID" value="UTI66724.1"/>
    <property type="molecule type" value="Genomic_DNA"/>
</dbReference>
<dbReference type="CDD" id="cd11053">
    <property type="entry name" value="CYP110-like"/>
    <property type="match status" value="1"/>
</dbReference>
<dbReference type="InterPro" id="IPR050121">
    <property type="entry name" value="Cytochrome_P450_monoxygenase"/>
</dbReference>
<keyword evidence="3" id="KW-0503">Monooxygenase</keyword>
<keyword evidence="5" id="KW-1185">Reference proteome</keyword>
<evidence type="ECO:0000256" key="1">
    <source>
        <dbReference type="ARBA" id="ARBA00001971"/>
    </source>
</evidence>
<dbReference type="PRINTS" id="PR00385">
    <property type="entry name" value="P450"/>
</dbReference>
<name>A0ABY5DYT6_9ACTN</name>
<dbReference type="InterPro" id="IPR001128">
    <property type="entry name" value="Cyt_P450"/>
</dbReference>
<evidence type="ECO:0000256" key="2">
    <source>
        <dbReference type="ARBA" id="ARBA00010617"/>
    </source>
</evidence>
<evidence type="ECO:0000313" key="4">
    <source>
        <dbReference type="EMBL" id="UTI66724.1"/>
    </source>
</evidence>
<dbReference type="InterPro" id="IPR002401">
    <property type="entry name" value="Cyt_P450_E_grp-I"/>
</dbReference>